<dbReference type="EMBL" id="OU895879">
    <property type="protein sequence ID" value="CAG9808493.1"/>
    <property type="molecule type" value="Genomic_DNA"/>
</dbReference>
<reference evidence="8" key="2">
    <citation type="submission" date="2022-10" db="EMBL/GenBank/DDBJ databases">
        <authorList>
            <consortium name="ENA_rothamsted_submissions"/>
            <consortium name="culmorum"/>
            <person name="King R."/>
        </authorList>
    </citation>
    <scope>NUCLEOTIDE SEQUENCE</scope>
</reference>
<feature type="transmembrane region" description="Helical" evidence="6">
    <location>
        <begin position="262"/>
        <end position="288"/>
    </location>
</feature>
<sequence length="351" mass="40950">MLNYFEKNLYKELTFAITSFTLAFGIVLKHEDDVRVPIKLGLFIMVLGFVFFISMTKLLHKILLCSSYGLKWVKNLRLSISDCLDITNKLISALQAVLSCIFGFLICAHSCRRNFLTTSHIFSEAYAFFASAYFLYDIWSMFIVYVSKYYDNLKLKTINWTENMDLYNMIPAVENGELKIVESFSIQNQEIPSFLEYIKRNKLMIFHHMFIGGYGLIVISSWRGGLGDCIFSFMYMMEMSTPFVSFRAVLSILKMKESKLYVINGFLMILSFLCFRIIMLPLLMYKYSLVVSLSFYEAITKLPSMCQLSILALFLPQIYWFILMIKIALKMIRPAPQKVEINHNHHHHHAE</sequence>
<feature type="domain" description="TLC" evidence="7">
    <location>
        <begin position="81"/>
        <end position="333"/>
    </location>
</feature>
<dbReference type="Proteomes" id="UP001153620">
    <property type="component" value="Chromosome 3"/>
</dbReference>
<accession>A0A9N9WY62</accession>
<keyword evidence="9" id="KW-1185">Reference proteome</keyword>
<feature type="transmembrane region" description="Helical" evidence="6">
    <location>
        <begin position="203"/>
        <end position="224"/>
    </location>
</feature>
<feature type="transmembrane region" description="Helical" evidence="6">
    <location>
        <begin position="86"/>
        <end position="106"/>
    </location>
</feature>
<protein>
    <recommendedName>
        <fullName evidence="7">TLC domain-containing protein</fullName>
    </recommendedName>
</protein>
<dbReference type="Pfam" id="PF03798">
    <property type="entry name" value="TRAM_LAG1_CLN8"/>
    <property type="match status" value="1"/>
</dbReference>
<feature type="transmembrane region" description="Helical" evidence="6">
    <location>
        <begin position="126"/>
        <end position="146"/>
    </location>
</feature>
<dbReference type="PANTHER" id="PTHR13439">
    <property type="entry name" value="CT120 PROTEIN"/>
    <property type="match status" value="1"/>
</dbReference>
<feature type="transmembrane region" description="Helical" evidence="6">
    <location>
        <begin position="230"/>
        <end position="250"/>
    </location>
</feature>
<evidence type="ECO:0000256" key="3">
    <source>
        <dbReference type="ARBA" id="ARBA00022989"/>
    </source>
</evidence>
<dbReference type="InterPro" id="IPR050846">
    <property type="entry name" value="TLCD"/>
</dbReference>
<dbReference type="AlphaFoldDB" id="A0A9N9WY62"/>
<dbReference type="PROSITE" id="PS50922">
    <property type="entry name" value="TLC"/>
    <property type="match status" value="1"/>
</dbReference>
<evidence type="ECO:0000313" key="8">
    <source>
        <dbReference type="EMBL" id="CAG9808493.1"/>
    </source>
</evidence>
<dbReference type="OrthoDB" id="10266980at2759"/>
<gene>
    <name evidence="8" type="ORF">CHIRRI_LOCUS11332</name>
</gene>
<feature type="transmembrane region" description="Helical" evidence="6">
    <location>
        <begin position="308"/>
        <end position="329"/>
    </location>
</feature>
<keyword evidence="3 6" id="KW-1133">Transmembrane helix</keyword>
<evidence type="ECO:0000256" key="1">
    <source>
        <dbReference type="ARBA" id="ARBA00004141"/>
    </source>
</evidence>
<comment type="subcellular location">
    <subcellularLocation>
        <location evidence="1">Membrane</location>
        <topology evidence="1">Multi-pass membrane protein</topology>
    </subcellularLocation>
</comment>
<dbReference type="GO" id="GO:0005783">
    <property type="term" value="C:endoplasmic reticulum"/>
    <property type="evidence" value="ECO:0007669"/>
    <property type="project" value="TreeGrafter"/>
</dbReference>
<dbReference type="PANTHER" id="PTHR13439:SF66">
    <property type="entry name" value="BCDNA.GH12326"/>
    <property type="match status" value="1"/>
</dbReference>
<keyword evidence="2 5" id="KW-0812">Transmembrane</keyword>
<feature type="transmembrane region" description="Helical" evidence="6">
    <location>
        <begin position="12"/>
        <end position="28"/>
    </location>
</feature>
<evidence type="ECO:0000313" key="9">
    <source>
        <dbReference type="Proteomes" id="UP001153620"/>
    </source>
</evidence>
<proteinExistence type="predicted"/>
<evidence type="ECO:0000256" key="5">
    <source>
        <dbReference type="PROSITE-ProRule" id="PRU00205"/>
    </source>
</evidence>
<reference evidence="8" key="1">
    <citation type="submission" date="2022-01" db="EMBL/GenBank/DDBJ databases">
        <authorList>
            <person name="King R."/>
        </authorList>
    </citation>
    <scope>NUCLEOTIDE SEQUENCE</scope>
</reference>
<evidence type="ECO:0000259" key="7">
    <source>
        <dbReference type="PROSITE" id="PS50922"/>
    </source>
</evidence>
<name>A0A9N9WY62_9DIPT</name>
<evidence type="ECO:0000256" key="6">
    <source>
        <dbReference type="SAM" id="Phobius"/>
    </source>
</evidence>
<evidence type="ECO:0000256" key="4">
    <source>
        <dbReference type="ARBA" id="ARBA00023136"/>
    </source>
</evidence>
<dbReference type="InterPro" id="IPR006634">
    <property type="entry name" value="TLC-dom"/>
</dbReference>
<keyword evidence="4 5" id="KW-0472">Membrane</keyword>
<organism evidence="8 9">
    <name type="scientific">Chironomus riparius</name>
    <dbReference type="NCBI Taxonomy" id="315576"/>
    <lineage>
        <taxon>Eukaryota</taxon>
        <taxon>Metazoa</taxon>
        <taxon>Ecdysozoa</taxon>
        <taxon>Arthropoda</taxon>
        <taxon>Hexapoda</taxon>
        <taxon>Insecta</taxon>
        <taxon>Pterygota</taxon>
        <taxon>Neoptera</taxon>
        <taxon>Endopterygota</taxon>
        <taxon>Diptera</taxon>
        <taxon>Nematocera</taxon>
        <taxon>Chironomoidea</taxon>
        <taxon>Chironomidae</taxon>
        <taxon>Chironominae</taxon>
        <taxon>Chironomus</taxon>
    </lineage>
</organism>
<dbReference type="SMART" id="SM00724">
    <property type="entry name" value="TLC"/>
    <property type="match status" value="1"/>
</dbReference>
<evidence type="ECO:0000256" key="2">
    <source>
        <dbReference type="ARBA" id="ARBA00022692"/>
    </source>
</evidence>
<dbReference type="GO" id="GO:0016020">
    <property type="term" value="C:membrane"/>
    <property type="evidence" value="ECO:0007669"/>
    <property type="project" value="UniProtKB-SubCell"/>
</dbReference>
<feature type="transmembrane region" description="Helical" evidence="6">
    <location>
        <begin position="40"/>
        <end position="65"/>
    </location>
</feature>
<dbReference type="GO" id="GO:0055088">
    <property type="term" value="P:lipid homeostasis"/>
    <property type="evidence" value="ECO:0007669"/>
    <property type="project" value="TreeGrafter"/>
</dbReference>